<evidence type="ECO:0000256" key="8">
    <source>
        <dbReference type="ARBA" id="ARBA00041313"/>
    </source>
</evidence>
<keyword evidence="3" id="KW-0858">Xylan degradation</keyword>
<keyword evidence="2" id="KW-0719">Serine esterase</keyword>
<keyword evidence="5 12" id="KW-0378">Hydrolase</keyword>
<dbReference type="InterPro" id="IPR051299">
    <property type="entry name" value="AB_hydrolase_lip/est"/>
</dbReference>
<dbReference type="CDD" id="cd00519">
    <property type="entry name" value="Lipase_3"/>
    <property type="match status" value="1"/>
</dbReference>
<dbReference type="GO" id="GO:0030600">
    <property type="term" value="F:feruloyl esterase activity"/>
    <property type="evidence" value="ECO:0007669"/>
    <property type="project" value="UniProtKB-EC"/>
</dbReference>
<dbReference type="PANTHER" id="PTHR46640">
    <property type="entry name" value="TRIACYLGLYCEROL LIPASE, PUTATIVE (AFU_ORTHOLOGUE AFUA_6G06510)-RELATED"/>
    <property type="match status" value="1"/>
</dbReference>
<comment type="catalytic activity">
    <reaction evidence="6">
        <text>feruloyl-polysaccharide + H2O = ferulate + polysaccharide.</text>
        <dbReference type="EC" id="3.1.1.73"/>
    </reaction>
</comment>
<comment type="similarity">
    <text evidence="7">Belongs to the AB hydrolase superfamily. FaeA family.</text>
</comment>
<evidence type="ECO:0000256" key="9">
    <source>
        <dbReference type="SAM" id="MobiDB-lite"/>
    </source>
</evidence>
<feature type="region of interest" description="Disordered" evidence="9">
    <location>
        <begin position="353"/>
        <end position="380"/>
    </location>
</feature>
<dbReference type="Proteomes" id="UP000234585">
    <property type="component" value="Unassembled WGS sequence"/>
</dbReference>
<sequence>MRSDMILPAILFITLLGSLYTLFVQAPDYAHSAIGRHENNNTQRTISRNLFNSLEQLARLVDISYCVGSSGIQKPFKCLSHCADFEDLELKATWNTGLFLSDSCGYIALSHPPSPKRILVAFRGTYSIADTIVDLSAYPQAYAPYDPKDEHRAHNERRSPRCLNCTVHAGFMTSWQNTRDIILHHVSAAREQHPDYALVLIGHSLGGAVAALAGIEMELRGWEPQVTTFGEPKVGNEGLANYMGELFGLGKIDGAGAAPRPSLHEEDPQDRRWRYRRVTHVNDPVPLLPLAEWGYEMHAGEIFISKTDIPPSVSDVEYCEGAHDPRCISGVGEDSLTTALHAAAVTLQDAEIRPSEQVDLSDRHASRSVAPPDERHEQRSPFQLPWDLTLPRYRLWGPFFAHRDYFWRLGVCVPGGDPTGGWK</sequence>
<keyword evidence="4 10" id="KW-0732">Signal</keyword>
<keyword evidence="13" id="KW-1185">Reference proteome</keyword>
<feature type="signal peptide" evidence="10">
    <location>
        <begin position="1"/>
        <end position="21"/>
    </location>
</feature>
<organism evidence="12 13">
    <name type="scientific">Aspergillus candidus</name>
    <dbReference type="NCBI Taxonomy" id="41067"/>
    <lineage>
        <taxon>Eukaryota</taxon>
        <taxon>Fungi</taxon>
        <taxon>Dikarya</taxon>
        <taxon>Ascomycota</taxon>
        <taxon>Pezizomycotina</taxon>
        <taxon>Eurotiomycetes</taxon>
        <taxon>Eurotiomycetidae</taxon>
        <taxon>Eurotiales</taxon>
        <taxon>Aspergillaceae</taxon>
        <taxon>Aspergillus</taxon>
        <taxon>Aspergillus subgen. Circumdati</taxon>
    </lineage>
</organism>
<dbReference type="SUPFAM" id="SSF53474">
    <property type="entry name" value="alpha/beta-Hydrolases"/>
    <property type="match status" value="1"/>
</dbReference>
<dbReference type="GO" id="GO:0006629">
    <property type="term" value="P:lipid metabolic process"/>
    <property type="evidence" value="ECO:0007669"/>
    <property type="project" value="InterPro"/>
</dbReference>
<evidence type="ECO:0000256" key="10">
    <source>
        <dbReference type="SAM" id="SignalP"/>
    </source>
</evidence>
<evidence type="ECO:0000259" key="11">
    <source>
        <dbReference type="Pfam" id="PF01764"/>
    </source>
</evidence>
<dbReference type="EMBL" id="KZ559152">
    <property type="protein sequence ID" value="PLB36325.1"/>
    <property type="molecule type" value="Genomic_DNA"/>
</dbReference>
<feature type="domain" description="Fungal lipase-type" evidence="11">
    <location>
        <begin position="120"/>
        <end position="291"/>
    </location>
</feature>
<name>A0A2I2F6Q6_ASPCN</name>
<feature type="chain" id="PRO_5014156013" description="feruloyl esterase" evidence="10">
    <location>
        <begin position="22"/>
        <end position="423"/>
    </location>
</feature>
<evidence type="ECO:0000256" key="2">
    <source>
        <dbReference type="ARBA" id="ARBA00022487"/>
    </source>
</evidence>
<evidence type="ECO:0000256" key="1">
    <source>
        <dbReference type="ARBA" id="ARBA00013091"/>
    </source>
</evidence>
<proteinExistence type="inferred from homology"/>
<dbReference type="EC" id="3.1.1.73" evidence="1"/>
<evidence type="ECO:0000256" key="5">
    <source>
        <dbReference type="ARBA" id="ARBA00022801"/>
    </source>
</evidence>
<evidence type="ECO:0000256" key="3">
    <source>
        <dbReference type="ARBA" id="ARBA00022651"/>
    </source>
</evidence>
<evidence type="ECO:0000313" key="13">
    <source>
        <dbReference type="Proteomes" id="UP000234585"/>
    </source>
</evidence>
<evidence type="ECO:0000256" key="6">
    <source>
        <dbReference type="ARBA" id="ARBA00034075"/>
    </source>
</evidence>
<accession>A0A2I2F6Q6</accession>
<evidence type="ECO:0000256" key="7">
    <source>
        <dbReference type="ARBA" id="ARBA00037991"/>
    </source>
</evidence>
<dbReference type="AlphaFoldDB" id="A0A2I2F6Q6"/>
<gene>
    <name evidence="12" type="ORF">BDW47DRAFT_108785</name>
</gene>
<feature type="compositionally biased region" description="Basic and acidic residues" evidence="9">
    <location>
        <begin position="353"/>
        <end position="365"/>
    </location>
</feature>
<dbReference type="PANTHER" id="PTHR46640:SF1">
    <property type="entry name" value="FUNGAL LIPASE-LIKE DOMAIN-CONTAINING PROTEIN-RELATED"/>
    <property type="match status" value="1"/>
</dbReference>
<dbReference type="STRING" id="41067.A0A2I2F6Q6"/>
<dbReference type="RefSeq" id="XP_024670337.1">
    <property type="nucleotide sequence ID" value="XM_024813315.1"/>
</dbReference>
<dbReference type="GeneID" id="36520475"/>
<evidence type="ECO:0000313" key="12">
    <source>
        <dbReference type="EMBL" id="PLB36325.1"/>
    </source>
</evidence>
<dbReference type="GO" id="GO:0045493">
    <property type="term" value="P:xylan catabolic process"/>
    <property type="evidence" value="ECO:0007669"/>
    <property type="project" value="UniProtKB-KW"/>
</dbReference>
<dbReference type="OrthoDB" id="406844at2759"/>
<evidence type="ECO:0000256" key="4">
    <source>
        <dbReference type="ARBA" id="ARBA00022729"/>
    </source>
</evidence>
<keyword evidence="3" id="KW-0624">Polysaccharide degradation</keyword>
<reference evidence="12 13" key="1">
    <citation type="submission" date="2017-12" db="EMBL/GenBank/DDBJ databases">
        <authorList>
            <consortium name="DOE Joint Genome Institute"/>
            <person name="Haridas S."/>
            <person name="Kjaerbolling I."/>
            <person name="Vesth T.C."/>
            <person name="Frisvad J.C."/>
            <person name="Nybo J.L."/>
            <person name="Theobald S."/>
            <person name="Kuo A."/>
            <person name="Bowyer P."/>
            <person name="Matsuda Y."/>
            <person name="Mondo S."/>
            <person name="Lyhne E.K."/>
            <person name="Kogle M.E."/>
            <person name="Clum A."/>
            <person name="Lipzen A."/>
            <person name="Salamov A."/>
            <person name="Ngan C.Y."/>
            <person name="Daum C."/>
            <person name="Chiniquy J."/>
            <person name="Barry K."/>
            <person name="LaButti K."/>
            <person name="Simmons B.A."/>
            <person name="Magnuson J.K."/>
            <person name="Mortensen U.H."/>
            <person name="Larsen T.O."/>
            <person name="Grigoriev I.V."/>
            <person name="Baker S.E."/>
            <person name="Andersen M.R."/>
            <person name="Nordberg H.P."/>
            <person name="Cantor M.N."/>
            <person name="Hua S.X."/>
        </authorList>
    </citation>
    <scope>NUCLEOTIDE SEQUENCE [LARGE SCALE GENOMIC DNA]</scope>
    <source>
        <strain evidence="12 13">CBS 102.13</strain>
    </source>
</reference>
<dbReference type="InterPro" id="IPR029058">
    <property type="entry name" value="AB_hydrolase_fold"/>
</dbReference>
<dbReference type="Pfam" id="PF01764">
    <property type="entry name" value="Lipase_3"/>
    <property type="match status" value="1"/>
</dbReference>
<dbReference type="Gene3D" id="3.40.50.1820">
    <property type="entry name" value="alpha/beta hydrolase"/>
    <property type="match status" value="1"/>
</dbReference>
<dbReference type="InterPro" id="IPR002921">
    <property type="entry name" value="Fungal_lipase-type"/>
</dbReference>
<protein>
    <recommendedName>
        <fullName evidence="1">feruloyl esterase</fullName>
        <ecNumber evidence="1">3.1.1.73</ecNumber>
    </recommendedName>
    <alternativeName>
        <fullName evidence="8">Ferulic acid esterase A</fullName>
    </alternativeName>
</protein>
<keyword evidence="3" id="KW-0119">Carbohydrate metabolism</keyword>